<dbReference type="Gene3D" id="3.20.20.70">
    <property type="entry name" value="Aldolase class I"/>
    <property type="match status" value="1"/>
</dbReference>
<evidence type="ECO:0000256" key="5">
    <source>
        <dbReference type="ARBA" id="ARBA00023033"/>
    </source>
</evidence>
<protein>
    <submittedName>
        <fullName evidence="6">Nitronate monooxygenase</fullName>
    </submittedName>
</protein>
<name>A0ABY4W4F7_9PROT</name>
<evidence type="ECO:0000313" key="6">
    <source>
        <dbReference type="EMBL" id="USG61923.1"/>
    </source>
</evidence>
<proteinExistence type="inferred from homology"/>
<comment type="similarity">
    <text evidence="1">Belongs to the nitronate monooxygenase family. NMO class I subfamily.</text>
</comment>
<keyword evidence="2" id="KW-0285">Flavoprotein</keyword>
<accession>A0ABY4W4F7</accession>
<dbReference type="SUPFAM" id="SSF51412">
    <property type="entry name" value="Inosine monophosphate dehydrogenase (IMPDH)"/>
    <property type="match status" value="1"/>
</dbReference>
<organism evidence="6 7">
    <name type="scientific">Sneathiella marina</name>
    <dbReference type="NCBI Taxonomy" id="2950108"/>
    <lineage>
        <taxon>Bacteria</taxon>
        <taxon>Pseudomonadati</taxon>
        <taxon>Pseudomonadota</taxon>
        <taxon>Alphaproteobacteria</taxon>
        <taxon>Sneathiellales</taxon>
        <taxon>Sneathiellaceae</taxon>
        <taxon>Sneathiella</taxon>
    </lineage>
</organism>
<evidence type="ECO:0000256" key="1">
    <source>
        <dbReference type="ARBA" id="ARBA00009881"/>
    </source>
</evidence>
<dbReference type="PANTHER" id="PTHR42747:SF4">
    <property type="entry name" value="BLR1330 PROTEIN"/>
    <property type="match status" value="1"/>
</dbReference>
<gene>
    <name evidence="6" type="ORF">NBZ79_02910</name>
</gene>
<keyword evidence="3" id="KW-0288">FMN</keyword>
<dbReference type="InterPro" id="IPR013785">
    <property type="entry name" value="Aldolase_TIM"/>
</dbReference>
<dbReference type="EMBL" id="CP098747">
    <property type="protein sequence ID" value="USG61923.1"/>
    <property type="molecule type" value="Genomic_DNA"/>
</dbReference>
<evidence type="ECO:0000313" key="7">
    <source>
        <dbReference type="Proteomes" id="UP001056291"/>
    </source>
</evidence>
<dbReference type="InterPro" id="IPR004136">
    <property type="entry name" value="NMO"/>
</dbReference>
<keyword evidence="4" id="KW-0560">Oxidoreductase</keyword>
<dbReference type="PANTHER" id="PTHR42747">
    <property type="entry name" value="NITRONATE MONOOXYGENASE-RELATED"/>
    <property type="match status" value="1"/>
</dbReference>
<dbReference type="Proteomes" id="UP001056291">
    <property type="component" value="Chromosome"/>
</dbReference>
<evidence type="ECO:0000256" key="4">
    <source>
        <dbReference type="ARBA" id="ARBA00023002"/>
    </source>
</evidence>
<evidence type="ECO:0000256" key="3">
    <source>
        <dbReference type="ARBA" id="ARBA00022643"/>
    </source>
</evidence>
<keyword evidence="7" id="KW-1185">Reference proteome</keyword>
<dbReference type="Pfam" id="PF03060">
    <property type="entry name" value="NMO"/>
    <property type="match status" value="1"/>
</dbReference>
<dbReference type="CDD" id="cd04730">
    <property type="entry name" value="NPD_like"/>
    <property type="match status" value="1"/>
</dbReference>
<keyword evidence="5 6" id="KW-0503">Monooxygenase</keyword>
<evidence type="ECO:0000256" key="2">
    <source>
        <dbReference type="ARBA" id="ARBA00022630"/>
    </source>
</evidence>
<dbReference type="RefSeq" id="WP_251935340.1">
    <property type="nucleotide sequence ID" value="NZ_CP098747.1"/>
</dbReference>
<reference evidence="6" key="1">
    <citation type="submission" date="2022-06" db="EMBL/GenBank/DDBJ databases">
        <title>Sneathiella actinostolidae sp. nov., isolated from a sea anemonein the Western Pacific Ocean.</title>
        <authorList>
            <person name="Wei M.J."/>
        </authorList>
    </citation>
    <scope>NUCLEOTIDE SEQUENCE</scope>
    <source>
        <strain evidence="6">PHK-P5</strain>
    </source>
</reference>
<dbReference type="GO" id="GO:0004497">
    <property type="term" value="F:monooxygenase activity"/>
    <property type="evidence" value="ECO:0007669"/>
    <property type="project" value="UniProtKB-KW"/>
</dbReference>
<sequence length="308" mass="32778">MSLPSAIQRNLKIPAIAAPLFLISGPDLVIASCKAGVIGSFPAMNARSSEDFSEWMEKINKQVTSNHAPYAVNFSLARMKGVRLDTDMETCRKHKTPIIITSVGNPAPVVEDIHAWGGLVFHDVTTMYHAKKAADAGVDGLILVCNGAGGHAGPLSPFAMVEQVRTFFDGTIILAGAISSGRGIRAAEILGADLAYLGTRFIATTEALAEEAYKNMIVTEKTDDIVYTNAISGVPANFMRTSLNAVGLDPDNLPAPDGPFRPNLPDGLTAWNAIWSAGQGVGLIDDLPDTAELVSRLSKEYQSARQLD</sequence>